<keyword evidence="4" id="KW-0119">Carbohydrate metabolism</keyword>
<evidence type="ECO:0000256" key="2">
    <source>
        <dbReference type="SAM" id="MobiDB-lite"/>
    </source>
</evidence>
<keyword evidence="4" id="KW-0858">Xylan degradation</keyword>
<dbReference type="InterPro" id="IPR051398">
    <property type="entry name" value="Polysacch_Deacetylase"/>
</dbReference>
<reference evidence="4 5" key="1">
    <citation type="submission" date="2012-06" db="EMBL/GenBank/DDBJ databases">
        <title>Complete sequence of chromosome of Mycobacterium chubuense NBB4.</title>
        <authorList>
            <consortium name="US DOE Joint Genome Institute"/>
            <person name="Lucas S."/>
            <person name="Han J."/>
            <person name="Lapidus A."/>
            <person name="Cheng J.-F."/>
            <person name="Goodwin L."/>
            <person name="Pitluck S."/>
            <person name="Peters L."/>
            <person name="Mikhailova N."/>
            <person name="Teshima H."/>
            <person name="Detter J.C."/>
            <person name="Han C."/>
            <person name="Tapia R."/>
            <person name="Land M."/>
            <person name="Hauser L."/>
            <person name="Kyrpides N."/>
            <person name="Ivanova N."/>
            <person name="Pagani I."/>
            <person name="Mattes T."/>
            <person name="Holmes A."/>
            <person name="Rutledge P."/>
            <person name="Paulsen I."/>
            <person name="Coleman N."/>
            <person name="Woyke T."/>
        </authorList>
    </citation>
    <scope>NUCLEOTIDE SEQUENCE [LARGE SCALE GENOMIC DNA]</scope>
    <source>
        <strain evidence="4 5">NBB4</strain>
    </source>
</reference>
<dbReference type="GO" id="GO:0016798">
    <property type="term" value="F:hydrolase activity, acting on glycosyl bonds"/>
    <property type="evidence" value="ECO:0007669"/>
    <property type="project" value="UniProtKB-KW"/>
</dbReference>
<feature type="region of interest" description="Disordered" evidence="2">
    <location>
        <begin position="35"/>
        <end position="56"/>
    </location>
</feature>
<keyword evidence="4" id="KW-0378">Hydrolase</keyword>
<feature type="domain" description="NodB homology" evidence="3">
    <location>
        <begin position="74"/>
        <end position="193"/>
    </location>
</feature>
<protein>
    <submittedName>
        <fullName evidence="4">Putative xylanase/chitin deacetylase</fullName>
    </submittedName>
</protein>
<dbReference type="Pfam" id="PF01522">
    <property type="entry name" value="Polysacc_deac_1"/>
    <property type="match status" value="1"/>
</dbReference>
<name>I4BPV1_MYCCN</name>
<dbReference type="CDD" id="cd10967">
    <property type="entry name" value="CE4_GLA_like_6s"/>
    <property type="match status" value="1"/>
</dbReference>
<dbReference type="STRING" id="710421.Mycch_4606"/>
<dbReference type="InterPro" id="IPR002509">
    <property type="entry name" value="NODB_dom"/>
</dbReference>
<keyword evidence="4" id="KW-0624">Polysaccharide degradation</keyword>
<dbReference type="HOGENOM" id="CLU_559795_0_0_11"/>
<dbReference type="KEGG" id="mcb:Mycch_4606"/>
<dbReference type="AlphaFoldDB" id="I4BPV1"/>
<dbReference type="EMBL" id="CP003053">
    <property type="protein sequence ID" value="AFM19308.1"/>
    <property type="molecule type" value="Genomic_DNA"/>
</dbReference>
<gene>
    <name evidence="4" type="ordered locus">Mycch_4606</name>
</gene>
<dbReference type="SUPFAM" id="SSF88713">
    <property type="entry name" value="Glycoside hydrolase/deacetylase"/>
    <property type="match status" value="1"/>
</dbReference>
<evidence type="ECO:0000313" key="5">
    <source>
        <dbReference type="Proteomes" id="UP000006057"/>
    </source>
</evidence>
<organism evidence="4 5">
    <name type="scientific">Mycolicibacterium chubuense (strain NBB4)</name>
    <name type="common">Mycobacterium chubuense</name>
    <dbReference type="NCBI Taxonomy" id="710421"/>
    <lineage>
        <taxon>Bacteria</taxon>
        <taxon>Bacillati</taxon>
        <taxon>Actinomycetota</taxon>
        <taxon>Actinomycetes</taxon>
        <taxon>Mycobacteriales</taxon>
        <taxon>Mycobacteriaceae</taxon>
        <taxon>Mycolicibacterium</taxon>
    </lineage>
</organism>
<dbReference type="GO" id="GO:0016810">
    <property type="term" value="F:hydrolase activity, acting on carbon-nitrogen (but not peptide) bonds"/>
    <property type="evidence" value="ECO:0007669"/>
    <property type="project" value="InterPro"/>
</dbReference>
<dbReference type="PANTHER" id="PTHR34216">
    <property type="match status" value="1"/>
</dbReference>
<dbReference type="Gene3D" id="3.20.20.370">
    <property type="entry name" value="Glycoside hydrolase/deacetylase"/>
    <property type="match status" value="1"/>
</dbReference>
<keyword evidence="5" id="KW-1185">Reference proteome</keyword>
<evidence type="ECO:0000256" key="1">
    <source>
        <dbReference type="ARBA" id="ARBA00022729"/>
    </source>
</evidence>
<dbReference type="PANTHER" id="PTHR34216:SF11">
    <property type="entry name" value="CHITOOLIGOSACCHARIDE DEACETYLASE"/>
    <property type="match status" value="1"/>
</dbReference>
<dbReference type="PATRIC" id="fig|710421.3.peg.4595"/>
<accession>I4BPV1</accession>
<evidence type="ECO:0000259" key="3">
    <source>
        <dbReference type="Pfam" id="PF01522"/>
    </source>
</evidence>
<sequence precursor="true">MHRSRNLPRQRLALALALVLLPVCGLTPAGCGIELRSASQPPPTTEVSSVPSSGPRRLVELPLPPTDPLHVVQGQTVVSITFDDGRKSNIAAARMMTADGLAGTFFVNSMTIGTKGYLSQADLVEIARMGHEIGGHTMTHPDLGELTGDEVRRQICDDRENLLGWGFPIRSFAYPFASASTDAETAVRQCGYNSGRSLGELRTHRPPPNVDPMLSCQDCALAEVVPPADPMYTSAPAQVRSDWTASDLQQQVLDAMSVGGWIELTFHGLCPTDCNSLTTPQTEFGDFLAWLAGQQSAGKLLVRTVGDVIGGPVRPPIAGPIAPPAPPGANGVKNSGLEQLSDGSPVCWLQASFGRNRPEFSLSSDSHGGTTAGRLIMRDYVDGDAKLLQSTDLGHCAPSVSPGGTYTVSAWYKSTAPTSFSIQFRHGLGRWAYGLNSPTFPASTDYTLATWSLPTMPSDVTAVSFGLALAENGELIADDYSLVDDATASK</sequence>
<feature type="compositionally biased region" description="Low complexity" evidence="2">
    <location>
        <begin position="45"/>
        <end position="55"/>
    </location>
</feature>
<dbReference type="Gene3D" id="2.60.120.260">
    <property type="entry name" value="Galactose-binding domain-like"/>
    <property type="match status" value="1"/>
</dbReference>
<keyword evidence="1" id="KW-0732">Signal</keyword>
<keyword evidence="4" id="KW-0326">Glycosidase</keyword>
<dbReference type="GO" id="GO:0045493">
    <property type="term" value="P:xylan catabolic process"/>
    <property type="evidence" value="ECO:0007669"/>
    <property type="project" value="UniProtKB-KW"/>
</dbReference>
<evidence type="ECO:0000313" key="4">
    <source>
        <dbReference type="EMBL" id="AFM19308.1"/>
    </source>
</evidence>
<dbReference type="Proteomes" id="UP000006057">
    <property type="component" value="Chromosome"/>
</dbReference>
<dbReference type="eggNOG" id="COG0726">
    <property type="taxonomic scope" value="Bacteria"/>
</dbReference>
<dbReference type="InterPro" id="IPR011330">
    <property type="entry name" value="Glyco_hydro/deAcase_b/a-brl"/>
</dbReference>
<proteinExistence type="predicted"/>